<gene>
    <name evidence="2" type="ORF">ADK38_30845</name>
</gene>
<keyword evidence="3" id="KW-1185">Reference proteome</keyword>
<feature type="transmembrane region" description="Helical" evidence="1">
    <location>
        <begin position="20"/>
        <end position="38"/>
    </location>
</feature>
<dbReference type="EMBL" id="LGUT01002818">
    <property type="protein sequence ID" value="KOG86472.1"/>
    <property type="molecule type" value="Genomic_DNA"/>
</dbReference>
<dbReference type="InterPro" id="IPR025339">
    <property type="entry name" value="DUF4245"/>
</dbReference>
<proteinExistence type="predicted"/>
<dbReference type="RefSeq" id="WP_030878012.1">
    <property type="nucleotide sequence ID" value="NZ_JBIRHZ010000002.1"/>
</dbReference>
<keyword evidence="1" id="KW-1133">Transmembrane helix</keyword>
<accession>A0ABR5IZ78</accession>
<organism evidence="2 3">
    <name type="scientific">Streptomyces varsoviensis</name>
    <dbReference type="NCBI Taxonomy" id="67373"/>
    <lineage>
        <taxon>Bacteria</taxon>
        <taxon>Bacillati</taxon>
        <taxon>Actinomycetota</taxon>
        <taxon>Actinomycetes</taxon>
        <taxon>Kitasatosporales</taxon>
        <taxon>Streptomycetaceae</taxon>
        <taxon>Streptomyces</taxon>
    </lineage>
</organism>
<protein>
    <recommendedName>
        <fullName evidence="4">DUF4245 domain-containing protein</fullName>
    </recommendedName>
</protein>
<evidence type="ECO:0008006" key="4">
    <source>
        <dbReference type="Google" id="ProtNLM"/>
    </source>
</evidence>
<reference evidence="2 3" key="1">
    <citation type="submission" date="2015-07" db="EMBL/GenBank/DDBJ databases">
        <authorList>
            <person name="Ju K.-S."/>
            <person name="Doroghazi J.R."/>
            <person name="Metcalf W.W."/>
        </authorList>
    </citation>
    <scope>NUCLEOTIDE SEQUENCE [LARGE SCALE GENOMIC DNA]</scope>
    <source>
        <strain evidence="2 3">NRRL B-3589</strain>
    </source>
</reference>
<keyword evidence="1" id="KW-0472">Membrane</keyword>
<dbReference type="Proteomes" id="UP000037020">
    <property type="component" value="Unassembled WGS sequence"/>
</dbReference>
<evidence type="ECO:0000256" key="1">
    <source>
        <dbReference type="SAM" id="Phobius"/>
    </source>
</evidence>
<comment type="caution">
    <text evidence="2">The sequence shown here is derived from an EMBL/GenBank/DDBJ whole genome shotgun (WGS) entry which is preliminary data.</text>
</comment>
<dbReference type="Pfam" id="PF14030">
    <property type="entry name" value="DUF4245"/>
    <property type="match status" value="1"/>
</dbReference>
<name>A0ABR5IZ78_9ACTN</name>
<evidence type="ECO:0000313" key="2">
    <source>
        <dbReference type="EMBL" id="KOG86472.1"/>
    </source>
</evidence>
<evidence type="ECO:0000313" key="3">
    <source>
        <dbReference type="Proteomes" id="UP000037020"/>
    </source>
</evidence>
<keyword evidence="1" id="KW-0812">Transmembrane</keyword>
<sequence>MRDYGRVAGRSAKKQTVRNMILSLAVIVPVAVVSYVFIPHDQHNDPIKTVSYRVELDTARRAAPYPVAAPVGLPEGWRATSVSYDGDGKEGAAWHLGFLDPEKQYVAVEQSDGPSAVFIDSVTRQAAKTGKTERVDGATWDLYEGEKYDALVRTERGVTTVVTGTAPHGQLTRMAAALKAEKTKTKPDGTPDSRDSA</sequence>